<dbReference type="Pfam" id="PF13489">
    <property type="entry name" value="Methyltransf_23"/>
    <property type="match status" value="1"/>
</dbReference>
<evidence type="ECO:0000313" key="2">
    <source>
        <dbReference type="Proteomes" id="UP000229740"/>
    </source>
</evidence>
<organism evidence="1 2">
    <name type="scientific">candidate division KSB3 bacterium</name>
    <dbReference type="NCBI Taxonomy" id="2044937"/>
    <lineage>
        <taxon>Bacteria</taxon>
        <taxon>candidate division KSB3</taxon>
    </lineage>
</organism>
<sequence length="177" mass="20817">MICSICGNPVNSVFSKFILGKYDCQYFQCTSCGFLHTEFPYWLEEAYSSAIASTDIGCASRNVKLVKKVAPLLLEHFDTQAKFLDYAGGYGLFVRLMRDRGFDFYWQDEYCNNLFAQYFELSFLESTQRHFELVTGFEIMEHVRDPYQLLDKIFVYSDAFLFSTELQAQEERLDSWW</sequence>
<evidence type="ECO:0000313" key="1">
    <source>
        <dbReference type="EMBL" id="PID60305.1"/>
    </source>
</evidence>
<evidence type="ECO:0008006" key="3">
    <source>
        <dbReference type="Google" id="ProtNLM"/>
    </source>
</evidence>
<comment type="caution">
    <text evidence="1">The sequence shown here is derived from an EMBL/GenBank/DDBJ whole genome shotgun (WGS) entry which is preliminary data.</text>
</comment>
<dbReference type="SUPFAM" id="SSF53335">
    <property type="entry name" value="S-adenosyl-L-methionine-dependent methyltransferases"/>
    <property type="match status" value="1"/>
</dbReference>
<accession>A0A2G6EE06</accession>
<gene>
    <name evidence="1" type="ORF">CSB45_00530</name>
</gene>
<reference evidence="1 2" key="1">
    <citation type="submission" date="2017-10" db="EMBL/GenBank/DDBJ databases">
        <title>Novel microbial diversity and functional potential in the marine mammal oral microbiome.</title>
        <authorList>
            <person name="Dudek N.K."/>
            <person name="Sun C.L."/>
            <person name="Burstein D."/>
            <person name="Kantor R.S."/>
            <person name="Aliaga Goltsman D.S."/>
            <person name="Bik E.M."/>
            <person name="Thomas B.C."/>
            <person name="Banfield J.F."/>
            <person name="Relman D.A."/>
        </authorList>
    </citation>
    <scope>NUCLEOTIDE SEQUENCE [LARGE SCALE GENOMIC DNA]</scope>
    <source>
        <strain evidence="1">DOLZORAL124_49_17</strain>
    </source>
</reference>
<protein>
    <recommendedName>
        <fullName evidence="3">Methyltransferase</fullName>
    </recommendedName>
</protein>
<name>A0A2G6EE06_9BACT</name>
<proteinExistence type="predicted"/>
<dbReference type="InterPro" id="IPR029063">
    <property type="entry name" value="SAM-dependent_MTases_sf"/>
</dbReference>
<dbReference type="EMBL" id="PDPS01000008">
    <property type="protein sequence ID" value="PID60305.1"/>
    <property type="molecule type" value="Genomic_DNA"/>
</dbReference>
<dbReference type="AlphaFoldDB" id="A0A2G6EE06"/>
<dbReference type="Proteomes" id="UP000229740">
    <property type="component" value="Unassembled WGS sequence"/>
</dbReference>